<evidence type="ECO:0000313" key="3">
    <source>
        <dbReference type="Proteomes" id="UP001054837"/>
    </source>
</evidence>
<dbReference type="Proteomes" id="UP001054837">
    <property type="component" value="Unassembled WGS sequence"/>
</dbReference>
<feature type="region of interest" description="Disordered" evidence="1">
    <location>
        <begin position="22"/>
        <end position="83"/>
    </location>
</feature>
<protein>
    <submittedName>
        <fullName evidence="2">Uncharacterized protein</fullName>
    </submittedName>
</protein>
<keyword evidence="3" id="KW-1185">Reference proteome</keyword>
<evidence type="ECO:0000256" key="1">
    <source>
        <dbReference type="SAM" id="MobiDB-lite"/>
    </source>
</evidence>
<gene>
    <name evidence="2" type="ORF">CDAR_286211</name>
</gene>
<name>A0AAV4N4P5_9ARAC</name>
<dbReference type="AlphaFoldDB" id="A0AAV4N4P5"/>
<proteinExistence type="predicted"/>
<organism evidence="2 3">
    <name type="scientific">Caerostris darwini</name>
    <dbReference type="NCBI Taxonomy" id="1538125"/>
    <lineage>
        <taxon>Eukaryota</taxon>
        <taxon>Metazoa</taxon>
        <taxon>Ecdysozoa</taxon>
        <taxon>Arthropoda</taxon>
        <taxon>Chelicerata</taxon>
        <taxon>Arachnida</taxon>
        <taxon>Araneae</taxon>
        <taxon>Araneomorphae</taxon>
        <taxon>Entelegynae</taxon>
        <taxon>Araneoidea</taxon>
        <taxon>Araneidae</taxon>
        <taxon>Caerostris</taxon>
    </lineage>
</organism>
<dbReference type="EMBL" id="BPLQ01001140">
    <property type="protein sequence ID" value="GIX78978.1"/>
    <property type="molecule type" value="Genomic_DNA"/>
</dbReference>
<reference evidence="2 3" key="1">
    <citation type="submission" date="2021-06" db="EMBL/GenBank/DDBJ databases">
        <title>Caerostris darwini draft genome.</title>
        <authorList>
            <person name="Kono N."/>
            <person name="Arakawa K."/>
        </authorList>
    </citation>
    <scope>NUCLEOTIDE SEQUENCE [LARGE SCALE GENOMIC DNA]</scope>
</reference>
<comment type="caution">
    <text evidence="2">The sequence shown here is derived from an EMBL/GenBank/DDBJ whole genome shotgun (WGS) entry which is preliminary data.</text>
</comment>
<evidence type="ECO:0000313" key="2">
    <source>
        <dbReference type="EMBL" id="GIX78978.1"/>
    </source>
</evidence>
<sequence length="110" mass="12143">MADESLSRGYFSYNSAPVIEDAIGNGGGHSGRSKKKQDIVDMSPNKTTTKQRKCMFGQRSKETGVLARHGKKKKKTDDNTEGKQTWMASNSIFLAVPCVVHVIRGDVLKR</sequence>
<accession>A0AAV4N4P5</accession>